<name>A0A392UPA3_9FABA</name>
<proteinExistence type="predicted"/>
<accession>A0A392UPA3</accession>
<keyword evidence="2" id="KW-1185">Reference proteome</keyword>
<feature type="non-terminal residue" evidence="1">
    <location>
        <position position="1"/>
    </location>
</feature>
<organism evidence="1 2">
    <name type="scientific">Trifolium medium</name>
    <dbReference type="NCBI Taxonomy" id="97028"/>
    <lineage>
        <taxon>Eukaryota</taxon>
        <taxon>Viridiplantae</taxon>
        <taxon>Streptophyta</taxon>
        <taxon>Embryophyta</taxon>
        <taxon>Tracheophyta</taxon>
        <taxon>Spermatophyta</taxon>
        <taxon>Magnoliopsida</taxon>
        <taxon>eudicotyledons</taxon>
        <taxon>Gunneridae</taxon>
        <taxon>Pentapetalae</taxon>
        <taxon>rosids</taxon>
        <taxon>fabids</taxon>
        <taxon>Fabales</taxon>
        <taxon>Fabaceae</taxon>
        <taxon>Papilionoideae</taxon>
        <taxon>50 kb inversion clade</taxon>
        <taxon>NPAAA clade</taxon>
        <taxon>Hologalegina</taxon>
        <taxon>IRL clade</taxon>
        <taxon>Trifolieae</taxon>
        <taxon>Trifolium</taxon>
    </lineage>
</organism>
<comment type="caution">
    <text evidence="1">The sequence shown here is derived from an EMBL/GenBank/DDBJ whole genome shotgun (WGS) entry which is preliminary data.</text>
</comment>
<dbReference type="EMBL" id="LXQA010857125">
    <property type="protein sequence ID" value="MCI74276.1"/>
    <property type="molecule type" value="Genomic_DNA"/>
</dbReference>
<dbReference type="AlphaFoldDB" id="A0A392UPA3"/>
<evidence type="ECO:0000313" key="2">
    <source>
        <dbReference type="Proteomes" id="UP000265520"/>
    </source>
</evidence>
<reference evidence="1 2" key="1">
    <citation type="journal article" date="2018" name="Front. Plant Sci.">
        <title>Red Clover (Trifolium pratense) and Zigzag Clover (T. medium) - A Picture of Genomic Similarities and Differences.</title>
        <authorList>
            <person name="Dluhosova J."/>
            <person name="Istvanek J."/>
            <person name="Nedelnik J."/>
            <person name="Repkova J."/>
        </authorList>
    </citation>
    <scope>NUCLEOTIDE SEQUENCE [LARGE SCALE GENOMIC DNA]</scope>
    <source>
        <strain evidence="2">cv. 10/8</strain>
        <tissue evidence="1">Leaf</tissue>
    </source>
</reference>
<sequence>DAEQISLGFRPVNPVNFDIKDNILAGLRENQFDGRAN</sequence>
<evidence type="ECO:0000313" key="1">
    <source>
        <dbReference type="EMBL" id="MCI74276.1"/>
    </source>
</evidence>
<protein>
    <submittedName>
        <fullName evidence="1">Uncharacterized protein</fullName>
    </submittedName>
</protein>
<dbReference type="Proteomes" id="UP000265520">
    <property type="component" value="Unassembled WGS sequence"/>
</dbReference>